<proteinExistence type="predicted"/>
<accession>A0A0P0WZ95</accession>
<dbReference type="Proteomes" id="UP000059680">
    <property type="component" value="Chromosome 6"/>
</dbReference>
<dbReference type="EMBL" id="AP014962">
    <property type="protein sequence ID" value="BAS98646.1"/>
    <property type="molecule type" value="Genomic_DNA"/>
</dbReference>
<name>A0A0P0WZ95_ORYSJ</name>
<dbReference type="Gramene" id="Os06t0619132-00">
    <property type="protein sequence ID" value="Os06t0619132-00"/>
    <property type="gene ID" value="Os06g0619132"/>
</dbReference>
<sequence length="144" mass="15503">MLILLMRQCTRRMVAAADRRSAEHARSMYGSGGALLRGLLVRTLISAFVITFLPCCPEPVSDAILVQRVASGSNSAATQKQSLKHMSAHRSSAVRSYITYGEAVQVVLGSLVIPNSAVLLTTSQLCGANSGRQPMYRSFVSTEE</sequence>
<dbReference type="InParanoid" id="A0A0P0WZ95"/>
<dbReference type="AlphaFoldDB" id="A0A0P0WZ95"/>
<evidence type="ECO:0000313" key="1">
    <source>
        <dbReference type="EMBL" id="BAS98646.1"/>
    </source>
</evidence>
<reference evidence="1 2" key="2">
    <citation type="journal article" date="2013" name="Plant Cell Physiol.">
        <title>Rice Annotation Project Database (RAP-DB): an integrative and interactive database for rice genomics.</title>
        <authorList>
            <person name="Sakai H."/>
            <person name="Lee S.S."/>
            <person name="Tanaka T."/>
            <person name="Numa H."/>
            <person name="Kim J."/>
            <person name="Kawahara Y."/>
            <person name="Wakimoto H."/>
            <person name="Yang C.C."/>
            <person name="Iwamoto M."/>
            <person name="Abe T."/>
            <person name="Yamada Y."/>
            <person name="Muto A."/>
            <person name="Inokuchi H."/>
            <person name="Ikemura T."/>
            <person name="Matsumoto T."/>
            <person name="Sasaki T."/>
            <person name="Itoh T."/>
        </authorList>
    </citation>
    <scope>NUCLEOTIDE SEQUENCE [LARGE SCALE GENOMIC DNA]</scope>
    <source>
        <strain evidence="2">cv. Nipponbare</strain>
    </source>
</reference>
<keyword evidence="2" id="KW-1185">Reference proteome</keyword>
<reference evidence="2" key="1">
    <citation type="journal article" date="2005" name="Nature">
        <title>The map-based sequence of the rice genome.</title>
        <authorList>
            <consortium name="International rice genome sequencing project (IRGSP)"/>
            <person name="Matsumoto T."/>
            <person name="Wu J."/>
            <person name="Kanamori H."/>
            <person name="Katayose Y."/>
            <person name="Fujisawa M."/>
            <person name="Namiki N."/>
            <person name="Mizuno H."/>
            <person name="Yamamoto K."/>
            <person name="Antonio B.A."/>
            <person name="Baba T."/>
            <person name="Sakata K."/>
            <person name="Nagamura Y."/>
            <person name="Aoki H."/>
            <person name="Arikawa K."/>
            <person name="Arita K."/>
            <person name="Bito T."/>
            <person name="Chiden Y."/>
            <person name="Fujitsuka N."/>
            <person name="Fukunaka R."/>
            <person name="Hamada M."/>
            <person name="Harada C."/>
            <person name="Hayashi A."/>
            <person name="Hijishita S."/>
            <person name="Honda M."/>
            <person name="Hosokawa S."/>
            <person name="Ichikawa Y."/>
            <person name="Idonuma A."/>
            <person name="Iijima M."/>
            <person name="Ikeda M."/>
            <person name="Ikeno M."/>
            <person name="Ito K."/>
            <person name="Ito S."/>
            <person name="Ito T."/>
            <person name="Ito Y."/>
            <person name="Ito Y."/>
            <person name="Iwabuchi A."/>
            <person name="Kamiya K."/>
            <person name="Karasawa W."/>
            <person name="Kurita K."/>
            <person name="Katagiri S."/>
            <person name="Kikuta A."/>
            <person name="Kobayashi H."/>
            <person name="Kobayashi N."/>
            <person name="Machita K."/>
            <person name="Maehara T."/>
            <person name="Masukawa M."/>
            <person name="Mizubayashi T."/>
            <person name="Mukai Y."/>
            <person name="Nagasaki H."/>
            <person name="Nagata Y."/>
            <person name="Naito S."/>
            <person name="Nakashima M."/>
            <person name="Nakama Y."/>
            <person name="Nakamichi Y."/>
            <person name="Nakamura M."/>
            <person name="Meguro A."/>
            <person name="Negishi M."/>
            <person name="Ohta I."/>
            <person name="Ohta T."/>
            <person name="Okamoto M."/>
            <person name="Ono N."/>
            <person name="Saji S."/>
            <person name="Sakaguchi M."/>
            <person name="Sakai K."/>
            <person name="Shibata M."/>
            <person name="Shimokawa T."/>
            <person name="Song J."/>
            <person name="Takazaki Y."/>
            <person name="Terasawa K."/>
            <person name="Tsugane M."/>
            <person name="Tsuji K."/>
            <person name="Ueda S."/>
            <person name="Waki K."/>
            <person name="Yamagata H."/>
            <person name="Yamamoto M."/>
            <person name="Yamamoto S."/>
            <person name="Yamane H."/>
            <person name="Yoshiki S."/>
            <person name="Yoshihara R."/>
            <person name="Yukawa K."/>
            <person name="Zhong H."/>
            <person name="Yano M."/>
            <person name="Yuan Q."/>
            <person name="Ouyang S."/>
            <person name="Liu J."/>
            <person name="Jones K.M."/>
            <person name="Gansberger K."/>
            <person name="Moffat K."/>
            <person name="Hill J."/>
            <person name="Bera J."/>
            <person name="Fadrosh D."/>
            <person name="Jin S."/>
            <person name="Johri S."/>
            <person name="Kim M."/>
            <person name="Overton L."/>
            <person name="Reardon M."/>
            <person name="Tsitrin T."/>
            <person name="Vuong H."/>
            <person name="Weaver B."/>
            <person name="Ciecko A."/>
            <person name="Tallon L."/>
            <person name="Jackson J."/>
            <person name="Pai G."/>
            <person name="Aken S.V."/>
            <person name="Utterback T."/>
            <person name="Reidmuller S."/>
            <person name="Feldblyum T."/>
            <person name="Hsiao J."/>
            <person name="Zismann V."/>
            <person name="Iobst S."/>
            <person name="de Vazeille A.R."/>
            <person name="Buell C.R."/>
            <person name="Ying K."/>
            <person name="Li Y."/>
            <person name="Lu T."/>
            <person name="Huang Y."/>
            <person name="Zhao Q."/>
            <person name="Feng Q."/>
            <person name="Zhang L."/>
            <person name="Zhu J."/>
            <person name="Weng Q."/>
            <person name="Mu J."/>
            <person name="Lu Y."/>
            <person name="Fan D."/>
            <person name="Liu Y."/>
            <person name="Guan J."/>
            <person name="Zhang Y."/>
            <person name="Yu S."/>
            <person name="Liu X."/>
            <person name="Zhang Y."/>
            <person name="Hong G."/>
            <person name="Han B."/>
            <person name="Choisne N."/>
            <person name="Demange N."/>
            <person name="Orjeda G."/>
            <person name="Samain S."/>
            <person name="Cattolico L."/>
            <person name="Pelletier E."/>
            <person name="Couloux A."/>
            <person name="Segurens B."/>
            <person name="Wincker P."/>
            <person name="D'Hont A."/>
            <person name="Scarpelli C."/>
            <person name="Weissenbach J."/>
            <person name="Salanoubat M."/>
            <person name="Quetier F."/>
            <person name="Yu Y."/>
            <person name="Kim H.R."/>
            <person name="Rambo T."/>
            <person name="Currie J."/>
            <person name="Collura K."/>
            <person name="Luo M."/>
            <person name="Yang T."/>
            <person name="Ammiraju J.S.S."/>
            <person name="Engler F."/>
            <person name="Soderlund C."/>
            <person name="Wing R.A."/>
            <person name="Palmer L.E."/>
            <person name="de la Bastide M."/>
            <person name="Spiegel L."/>
            <person name="Nascimento L."/>
            <person name="Zutavern T."/>
            <person name="O'Shaughnessy A."/>
            <person name="Dike S."/>
            <person name="Dedhia N."/>
            <person name="Preston R."/>
            <person name="Balija V."/>
            <person name="McCombie W.R."/>
            <person name="Chow T."/>
            <person name="Chen H."/>
            <person name="Chung M."/>
            <person name="Chen C."/>
            <person name="Shaw J."/>
            <person name="Wu H."/>
            <person name="Hsiao K."/>
            <person name="Chao Y."/>
            <person name="Chu M."/>
            <person name="Cheng C."/>
            <person name="Hour A."/>
            <person name="Lee P."/>
            <person name="Lin S."/>
            <person name="Lin Y."/>
            <person name="Liou J."/>
            <person name="Liu S."/>
            <person name="Hsing Y."/>
            <person name="Raghuvanshi S."/>
            <person name="Mohanty A."/>
            <person name="Bharti A.K."/>
            <person name="Gaur A."/>
            <person name="Gupta V."/>
            <person name="Kumar D."/>
            <person name="Ravi V."/>
            <person name="Vij S."/>
            <person name="Kapur A."/>
            <person name="Khurana P."/>
            <person name="Khurana P."/>
            <person name="Khurana J.P."/>
            <person name="Tyagi A.K."/>
            <person name="Gaikwad K."/>
            <person name="Singh A."/>
            <person name="Dalal V."/>
            <person name="Srivastava S."/>
            <person name="Dixit A."/>
            <person name="Pal A.K."/>
            <person name="Ghazi I.A."/>
            <person name="Yadav M."/>
            <person name="Pandit A."/>
            <person name="Bhargava A."/>
            <person name="Sureshbabu K."/>
            <person name="Batra K."/>
            <person name="Sharma T.R."/>
            <person name="Mohapatra T."/>
            <person name="Singh N.K."/>
            <person name="Messing J."/>
            <person name="Nelson A.B."/>
            <person name="Fuks G."/>
            <person name="Kavchok S."/>
            <person name="Keizer G."/>
            <person name="Linton E."/>
            <person name="Llaca V."/>
            <person name="Song R."/>
            <person name="Tanyolac B."/>
            <person name="Young S."/>
            <person name="Ho-Il K."/>
            <person name="Hahn J.H."/>
            <person name="Sangsakoo G."/>
            <person name="Vanavichit A."/>
            <person name="de Mattos Luiz.A.T."/>
            <person name="Zimmer P.D."/>
            <person name="Malone G."/>
            <person name="Dellagostin O."/>
            <person name="de Oliveira A.C."/>
            <person name="Bevan M."/>
            <person name="Bancroft I."/>
            <person name="Minx P."/>
            <person name="Cordum H."/>
            <person name="Wilson R."/>
            <person name="Cheng Z."/>
            <person name="Jin W."/>
            <person name="Jiang J."/>
            <person name="Leong S.A."/>
            <person name="Iwama H."/>
            <person name="Gojobori T."/>
            <person name="Itoh T."/>
            <person name="Niimura Y."/>
            <person name="Fujii Y."/>
            <person name="Habara T."/>
            <person name="Sakai H."/>
            <person name="Sato Y."/>
            <person name="Wilson G."/>
            <person name="Kumar K."/>
            <person name="McCouch S."/>
            <person name="Juretic N."/>
            <person name="Hoen D."/>
            <person name="Wright S."/>
            <person name="Bruskiewich R."/>
            <person name="Bureau T."/>
            <person name="Miyao A."/>
            <person name="Hirochika H."/>
            <person name="Nishikawa T."/>
            <person name="Kadowaki K."/>
            <person name="Sugiura M."/>
            <person name="Burr B."/>
            <person name="Sasaki T."/>
        </authorList>
    </citation>
    <scope>NUCLEOTIDE SEQUENCE [LARGE SCALE GENOMIC DNA]</scope>
    <source>
        <strain evidence="2">cv. Nipponbare</strain>
    </source>
</reference>
<gene>
    <name evidence="1" type="ordered locus">Os06g0619132</name>
    <name evidence="1" type="ORF">OSNPB_060619132</name>
</gene>
<reference evidence="1 2" key="3">
    <citation type="journal article" date="2013" name="Rice">
        <title>Improvement of the Oryza sativa Nipponbare reference genome using next generation sequence and optical map data.</title>
        <authorList>
            <person name="Kawahara Y."/>
            <person name="de la Bastide M."/>
            <person name="Hamilton J.P."/>
            <person name="Kanamori H."/>
            <person name="McCombie W.R."/>
            <person name="Ouyang S."/>
            <person name="Schwartz D.C."/>
            <person name="Tanaka T."/>
            <person name="Wu J."/>
            <person name="Zhou S."/>
            <person name="Childs K.L."/>
            <person name="Davidson R.M."/>
            <person name="Lin H."/>
            <person name="Quesada-Ocampo L."/>
            <person name="Vaillancourt B."/>
            <person name="Sakai H."/>
            <person name="Lee S.S."/>
            <person name="Kim J."/>
            <person name="Numa H."/>
            <person name="Itoh T."/>
            <person name="Buell C.R."/>
            <person name="Matsumoto T."/>
        </authorList>
    </citation>
    <scope>NUCLEOTIDE SEQUENCE [LARGE SCALE GENOMIC DNA]</scope>
    <source>
        <strain evidence="2">cv. Nipponbare</strain>
    </source>
</reference>
<organism evidence="1 2">
    <name type="scientific">Oryza sativa subsp. japonica</name>
    <name type="common">Rice</name>
    <dbReference type="NCBI Taxonomy" id="39947"/>
    <lineage>
        <taxon>Eukaryota</taxon>
        <taxon>Viridiplantae</taxon>
        <taxon>Streptophyta</taxon>
        <taxon>Embryophyta</taxon>
        <taxon>Tracheophyta</taxon>
        <taxon>Spermatophyta</taxon>
        <taxon>Magnoliopsida</taxon>
        <taxon>Liliopsida</taxon>
        <taxon>Poales</taxon>
        <taxon>Poaceae</taxon>
        <taxon>BOP clade</taxon>
        <taxon>Oryzoideae</taxon>
        <taxon>Oryzeae</taxon>
        <taxon>Oryzinae</taxon>
        <taxon>Oryza</taxon>
        <taxon>Oryza sativa</taxon>
    </lineage>
</organism>
<protein>
    <submittedName>
        <fullName evidence="1">Os06g0619132 protein</fullName>
    </submittedName>
</protein>
<dbReference type="PaxDb" id="39947-A0A0P0WZ95"/>
<evidence type="ECO:0000313" key="2">
    <source>
        <dbReference type="Proteomes" id="UP000059680"/>
    </source>
</evidence>